<name>A0A4R7FLM9_9MICO</name>
<dbReference type="GO" id="GO:0016787">
    <property type="term" value="F:hydrolase activity"/>
    <property type="evidence" value="ECO:0007669"/>
    <property type="project" value="UniProtKB-KW"/>
</dbReference>
<dbReference type="SUPFAM" id="SSF101478">
    <property type="entry name" value="ADP-ribosylglycohydrolase"/>
    <property type="match status" value="1"/>
</dbReference>
<keyword evidence="1" id="KW-0378">Hydrolase</keyword>
<dbReference type="RefSeq" id="WP_211342681.1">
    <property type="nucleotide sequence ID" value="NZ_BAAARP010000002.1"/>
</dbReference>
<accession>A0A4R7FLM9</accession>
<proteinExistence type="predicted"/>
<dbReference type="AlphaFoldDB" id="A0A4R7FLM9"/>
<dbReference type="SUPFAM" id="SSF52799">
    <property type="entry name" value="(Phosphotyrosine protein) phosphatases II"/>
    <property type="match status" value="1"/>
</dbReference>
<dbReference type="EMBL" id="SOAM01000002">
    <property type="protein sequence ID" value="TDS77293.1"/>
    <property type="molecule type" value="Genomic_DNA"/>
</dbReference>
<dbReference type="Gene3D" id="3.90.190.10">
    <property type="entry name" value="Protein tyrosine phosphatase superfamily"/>
    <property type="match status" value="1"/>
</dbReference>
<dbReference type="InterPro" id="IPR036412">
    <property type="entry name" value="HAD-like_sf"/>
</dbReference>
<reference evidence="1 2" key="1">
    <citation type="submission" date="2019-03" db="EMBL/GenBank/DDBJ databases">
        <title>Genomic Encyclopedia of Archaeal and Bacterial Type Strains, Phase II (KMG-II): from individual species to whole genera.</title>
        <authorList>
            <person name="Goeker M."/>
        </authorList>
    </citation>
    <scope>NUCLEOTIDE SEQUENCE [LARGE SCALE GENOMIC DNA]</scope>
    <source>
        <strain evidence="1 2">DSM 24782</strain>
    </source>
</reference>
<sequence>MSSTTDDRAAGAVLGLAVGDALGRGGSGWGAATAAAVPVLTAVAAGESLTDESTQDRVVAAWADLVEDGEDLGAPTTAVLRSLREPTAAAARGAARIVTGADDGGALLRTAPVALGFLPSPTASGLARSAARIAALTQPDPEVGEACALWSAAIHLAVRAGELDLRGGLGVLPEDRRAIWSARVDAAEAGDEPEHGAVGLLQAAWSVVRSTPVPDERPGAHLRAALEAAAPLGPSVAALAGSLLGARWGASAVPAAWRRALHGWPGLSAEDLTRAAVLAANGGLGDGTGWPAVDRVRPVGPGVLVPHPHDDGVLLGSLAALDDLPPDVDAVVALCRIGRRQTDRERVAFWLVDQPGRNPNLDLVLQDAVDTIAALRAEGRRVLVHGAEGRSRTPAVGALYAAVHRGVAPSRALEDVAAALPDAAPAPFLEEAVLRIGEAFAAEPPKRLLLVDLDTAVIDLASGVRRLPASAQVGRPDETPGIIGLADPLPGAIAGFARLAEVYDARLLAPPPWPGSSAWQQRLDWVALHFGALEADDAGRPNPAHRRLVLADRAVLPRDALLVDGGQDGRGAQDADGFPGERVRLGDPAVADWAALVDHLVAPERTGRRASATAPARSRDRTAGRPALTAWLLESLRVHAGSASPVQVARDVQRLHGDELRRAGDLEVTWQHDLRRIAAHLREEGRLAPSADGLWRLAR</sequence>
<dbReference type="Proteomes" id="UP000295344">
    <property type="component" value="Unassembled WGS sequence"/>
</dbReference>
<evidence type="ECO:0000313" key="1">
    <source>
        <dbReference type="EMBL" id="TDS77293.1"/>
    </source>
</evidence>
<evidence type="ECO:0000313" key="2">
    <source>
        <dbReference type="Proteomes" id="UP000295344"/>
    </source>
</evidence>
<keyword evidence="2" id="KW-1185">Reference proteome</keyword>
<dbReference type="Pfam" id="PF03747">
    <property type="entry name" value="ADP_ribosyl_GH"/>
    <property type="match status" value="1"/>
</dbReference>
<protein>
    <submittedName>
        <fullName evidence="1">ADP-ribosylglycohydrolase</fullName>
    </submittedName>
</protein>
<dbReference type="InterPro" id="IPR029021">
    <property type="entry name" value="Prot-tyrosine_phosphatase-like"/>
</dbReference>
<dbReference type="InterPro" id="IPR036705">
    <property type="entry name" value="Ribosyl_crysJ1_sf"/>
</dbReference>
<dbReference type="SUPFAM" id="SSF56784">
    <property type="entry name" value="HAD-like"/>
    <property type="match status" value="1"/>
</dbReference>
<dbReference type="InterPro" id="IPR005502">
    <property type="entry name" value="Ribosyl_crysJ1"/>
</dbReference>
<dbReference type="Gene3D" id="1.10.4080.10">
    <property type="entry name" value="ADP-ribosylation/Crystallin J1"/>
    <property type="match status" value="1"/>
</dbReference>
<organism evidence="1 2">
    <name type="scientific">Amnibacterium kyonggiense</name>
    <dbReference type="NCBI Taxonomy" id="595671"/>
    <lineage>
        <taxon>Bacteria</taxon>
        <taxon>Bacillati</taxon>
        <taxon>Actinomycetota</taxon>
        <taxon>Actinomycetes</taxon>
        <taxon>Micrococcales</taxon>
        <taxon>Microbacteriaceae</taxon>
        <taxon>Amnibacterium</taxon>
    </lineage>
</organism>
<gene>
    <name evidence="1" type="ORF">CLV52_2236</name>
</gene>
<comment type="caution">
    <text evidence="1">The sequence shown here is derived from an EMBL/GenBank/DDBJ whole genome shotgun (WGS) entry which is preliminary data.</text>
</comment>